<evidence type="ECO:0000313" key="3">
    <source>
        <dbReference type="Proteomes" id="UP000076798"/>
    </source>
</evidence>
<dbReference type="Proteomes" id="UP000076798">
    <property type="component" value="Unassembled WGS sequence"/>
</dbReference>
<feature type="compositionally biased region" description="Low complexity" evidence="1">
    <location>
        <begin position="16"/>
        <end position="34"/>
    </location>
</feature>
<protein>
    <submittedName>
        <fullName evidence="2">Uncharacterized protein</fullName>
    </submittedName>
</protein>
<dbReference type="EMBL" id="KV428091">
    <property type="protein sequence ID" value="KZT37099.1"/>
    <property type="molecule type" value="Genomic_DNA"/>
</dbReference>
<feature type="compositionally biased region" description="Low complexity" evidence="1">
    <location>
        <begin position="235"/>
        <end position="258"/>
    </location>
</feature>
<feature type="region of interest" description="Disordered" evidence="1">
    <location>
        <begin position="1"/>
        <end position="70"/>
    </location>
</feature>
<proteinExistence type="predicted"/>
<accession>A0A166C5G8</accession>
<keyword evidence="3" id="KW-1185">Reference proteome</keyword>
<reference evidence="2 3" key="1">
    <citation type="journal article" date="2016" name="Mol. Biol. Evol.">
        <title>Comparative Genomics of Early-Diverging Mushroom-Forming Fungi Provides Insights into the Origins of Lignocellulose Decay Capabilities.</title>
        <authorList>
            <person name="Nagy L.G."/>
            <person name="Riley R."/>
            <person name="Tritt A."/>
            <person name="Adam C."/>
            <person name="Daum C."/>
            <person name="Floudas D."/>
            <person name="Sun H."/>
            <person name="Yadav J.S."/>
            <person name="Pangilinan J."/>
            <person name="Larsson K.H."/>
            <person name="Matsuura K."/>
            <person name="Barry K."/>
            <person name="Labutti K."/>
            <person name="Kuo R."/>
            <person name="Ohm R.A."/>
            <person name="Bhattacharya S.S."/>
            <person name="Shirouzu T."/>
            <person name="Yoshinaga Y."/>
            <person name="Martin F.M."/>
            <person name="Grigoriev I.V."/>
            <person name="Hibbett D.S."/>
        </authorList>
    </citation>
    <scope>NUCLEOTIDE SEQUENCE [LARGE SCALE GENOMIC DNA]</scope>
    <source>
        <strain evidence="2 3">HHB10207 ss-3</strain>
    </source>
</reference>
<dbReference type="AlphaFoldDB" id="A0A166C5G8"/>
<feature type="region of interest" description="Disordered" evidence="1">
    <location>
        <begin position="223"/>
        <end position="258"/>
    </location>
</feature>
<name>A0A166C5G8_9AGAM</name>
<organism evidence="2 3">
    <name type="scientific">Sistotremastrum suecicum HHB10207 ss-3</name>
    <dbReference type="NCBI Taxonomy" id="1314776"/>
    <lineage>
        <taxon>Eukaryota</taxon>
        <taxon>Fungi</taxon>
        <taxon>Dikarya</taxon>
        <taxon>Basidiomycota</taxon>
        <taxon>Agaricomycotina</taxon>
        <taxon>Agaricomycetes</taxon>
        <taxon>Sistotremastrales</taxon>
        <taxon>Sistotremastraceae</taxon>
        <taxon>Sistotremastrum</taxon>
    </lineage>
</organism>
<evidence type="ECO:0000313" key="2">
    <source>
        <dbReference type="EMBL" id="KZT37099.1"/>
    </source>
</evidence>
<sequence length="602" mass="66608">MPSFLGRPSPVRTQHSPSLPSSPDSGPVSPSAPSLTNRKYMGRPGSPSSFKSFKSHASHDTNGSGGHGHGNRLLSRVGGYVAAPYEQMLLKKELEEWKVLLSSENKEKIRNALGVGSGKREELEKMCDKLVDALRKASPAYPSDVRRDALRLLLILAPFRDTMSEDTVLDLRLQLETFEPSQLIEILSQVSFLYDHIRRDYWWDSKLNSPFLGLLPQSSSSGPGLKTPEIAHTDSSSSFSSSSSSSSSASSTSVPTSSSSTSELILHALSIIAVSTPRQDTSQFTISLIRLLIQCLRAPLLPRVKADIKTILPKIILTFPKSKTAHETQNYRAILRIYAARWGIVWPFEESRAWVLLSGCLRDRGVDERMSSIEWNAFLAEVVKSLTQDNDLGDIIPFAVYALSHVHPANTPSLLAAIQQTFLVSWWPYYTNQKWVQWDSFLVDLLYLKWRNPRFSELPLEWLNDMKLFLSAVFSRSERLSLEFSRRLFSPVSDPTTALSPSSPSKSTGRIDYYPLSSPHDALLVAALATHGTVKTKLKTHANYEGVKKAMGGWGNWPLDEDGAVIGKYRGMLRKGIVGLGGGGGSVGMNLGNIDEGEEEDE</sequence>
<gene>
    <name evidence="2" type="ORF">SISSUDRAFT_1034355</name>
</gene>
<evidence type="ECO:0000256" key="1">
    <source>
        <dbReference type="SAM" id="MobiDB-lite"/>
    </source>
</evidence>